<evidence type="ECO:0000313" key="3">
    <source>
        <dbReference type="Proteomes" id="UP001301728"/>
    </source>
</evidence>
<dbReference type="InterPro" id="IPR036366">
    <property type="entry name" value="PGBDSf"/>
</dbReference>
<dbReference type="InterPro" id="IPR036365">
    <property type="entry name" value="PGBD-like_sf"/>
</dbReference>
<dbReference type="EMBL" id="JAYGHT010000131">
    <property type="protein sequence ID" value="MEA5521302.1"/>
    <property type="molecule type" value="Genomic_DNA"/>
</dbReference>
<accession>A0ABU5U280</accession>
<reference evidence="2 3" key="1">
    <citation type="submission" date="2023-12" db="EMBL/GenBank/DDBJ databases">
        <title>Baltic Sea Cyanobacteria.</title>
        <authorList>
            <person name="Delbaje E."/>
            <person name="Fewer D.P."/>
            <person name="Shishido T.K."/>
        </authorList>
    </citation>
    <scope>NUCLEOTIDE SEQUENCE [LARGE SCALE GENOMIC DNA]</scope>
    <source>
        <strain evidence="2 3">CCNP 1315</strain>
    </source>
</reference>
<dbReference type="SUPFAM" id="SSF47090">
    <property type="entry name" value="PGBD-like"/>
    <property type="match status" value="2"/>
</dbReference>
<dbReference type="InterPro" id="IPR002477">
    <property type="entry name" value="Peptidoglycan-bd-like"/>
</dbReference>
<feature type="domain" description="Peptidoglycan binding-like" evidence="1">
    <location>
        <begin position="100"/>
        <end position="153"/>
    </location>
</feature>
<proteinExistence type="predicted"/>
<dbReference type="InterPro" id="IPR052905">
    <property type="entry name" value="LD-transpeptidase_YkuD-like"/>
</dbReference>
<name>A0ABU5U280_9CYAN</name>
<gene>
    <name evidence="2" type="ORF">VB854_20385</name>
</gene>
<evidence type="ECO:0000313" key="2">
    <source>
        <dbReference type="EMBL" id="MEA5521302.1"/>
    </source>
</evidence>
<dbReference type="PANTHER" id="PTHR41533:SF1">
    <property type="entry name" value="L,D-TRANSPEPTIDASE YCBB-RELATED"/>
    <property type="match status" value="1"/>
</dbReference>
<dbReference type="Pfam" id="PF01471">
    <property type="entry name" value="PG_binding_1"/>
    <property type="match status" value="2"/>
</dbReference>
<dbReference type="Proteomes" id="UP001301728">
    <property type="component" value="Unassembled WGS sequence"/>
</dbReference>
<dbReference type="PANTHER" id="PTHR41533">
    <property type="entry name" value="L,D-TRANSPEPTIDASE HI_1667-RELATED"/>
    <property type="match status" value="1"/>
</dbReference>
<keyword evidence="3" id="KW-1185">Reference proteome</keyword>
<dbReference type="RefSeq" id="WP_323273021.1">
    <property type="nucleotide sequence ID" value="NZ_JAYGHT010000131.1"/>
</dbReference>
<protein>
    <submittedName>
        <fullName evidence="2">Peptidoglycan-binding protein</fullName>
    </submittedName>
</protein>
<feature type="domain" description="Peptidoglycan binding-like" evidence="1">
    <location>
        <begin position="22"/>
        <end position="77"/>
    </location>
</feature>
<organism evidence="2 3">
    <name type="scientific">Limnoraphis robusta CCNP1315</name>
    <dbReference type="NCBI Taxonomy" id="3110306"/>
    <lineage>
        <taxon>Bacteria</taxon>
        <taxon>Bacillati</taxon>
        <taxon>Cyanobacteriota</taxon>
        <taxon>Cyanophyceae</taxon>
        <taxon>Oscillatoriophycideae</taxon>
        <taxon>Oscillatoriales</taxon>
        <taxon>Sirenicapillariaceae</taxon>
        <taxon>Limnoraphis</taxon>
    </lineage>
</organism>
<comment type="caution">
    <text evidence="2">The sequence shown here is derived from an EMBL/GenBank/DDBJ whole genome shotgun (WGS) entry which is preliminary data.</text>
</comment>
<sequence>MQSLSIPSEAAHALPKLQLGKTGDDVTYLQSRLNIVGSSLKIDGIFGSGTEAAVKQFQKDNNLTIDGIVGPKTWSILLQMTTAPLDNPDGSFPILKAGNTGDSVRDLQTRLNNIEANLVIDGVFGAKTVAAVKQFQSKFGLVADGIVGPKTWREILNQEFLYID</sequence>
<evidence type="ECO:0000259" key="1">
    <source>
        <dbReference type="Pfam" id="PF01471"/>
    </source>
</evidence>
<dbReference type="Gene3D" id="1.10.101.10">
    <property type="entry name" value="PGBD-like superfamily/PGBD"/>
    <property type="match status" value="2"/>
</dbReference>